<dbReference type="PROSITE" id="PS51900">
    <property type="entry name" value="CB"/>
    <property type="match status" value="1"/>
</dbReference>
<dbReference type="Pfam" id="PF02899">
    <property type="entry name" value="Phage_int_SAM_1"/>
    <property type="match status" value="1"/>
</dbReference>
<evidence type="ECO:0000313" key="8">
    <source>
        <dbReference type="EMBL" id="MBI0316626.1"/>
    </source>
</evidence>
<dbReference type="Gene3D" id="1.10.443.10">
    <property type="entry name" value="Intergrase catalytic core"/>
    <property type="match status" value="1"/>
</dbReference>
<keyword evidence="3 5" id="KW-0238">DNA-binding</keyword>
<evidence type="ECO:0000259" key="6">
    <source>
        <dbReference type="PROSITE" id="PS51898"/>
    </source>
</evidence>
<dbReference type="SUPFAM" id="SSF56349">
    <property type="entry name" value="DNA breaking-rejoining enzymes"/>
    <property type="match status" value="1"/>
</dbReference>
<dbReference type="InterPro" id="IPR011010">
    <property type="entry name" value="DNA_brk_join_enz"/>
</dbReference>
<keyword evidence="4" id="KW-0233">DNA recombination</keyword>
<dbReference type="InterPro" id="IPR002104">
    <property type="entry name" value="Integrase_catalytic"/>
</dbReference>
<dbReference type="PANTHER" id="PTHR30349:SF64">
    <property type="entry name" value="PROPHAGE INTEGRASE INTD-RELATED"/>
    <property type="match status" value="1"/>
</dbReference>
<feature type="domain" description="Core-binding (CB)" evidence="7">
    <location>
        <begin position="40"/>
        <end position="131"/>
    </location>
</feature>
<sequence length="484" mass="54002">MEIFFTDPGALEAAGVTDTQRALERHGLHAGAPFILSDDGSYDVHLNRFLWSLPTLGVRSANSWRAYALDLLTWGRFLLEHRGKTVWQAERDDVTAFHQARRVSPDPTQVVSASTWNRGVAALDKFYTWAVDEALIERTPFKYYESSRRTGSGQQVQVRNNRAAEKAAKRGNVKFLSVARYAAFRDVGLRGQLPTKAADLSFHGRNSERNVVMAELLVTTGLRIEEAASLCWPELPTLDSQRGMKSVPFDLAPPTAKRDKGRRVLLPNRVLRAVADYVEIERSLMLDRWRARGCPLPAGAVLGSQADRRGVRMPSKDGRLRKVPWSRVPPAVRSRLYLVDEQGHPVGPACVWLGQEARPVSLSAWESVFVRASERCRTYEIDVAATPHVLRHTFAVHLLSALIHEQIGSVERHEVADGVYRRIIGDPLDHLRRLLGHSSITTTYIYLDCTDQAQALIDGAVDAWTSEVADTATQVSQTQGASAW</sequence>
<evidence type="ECO:0000313" key="9">
    <source>
        <dbReference type="Proteomes" id="UP000638849"/>
    </source>
</evidence>
<evidence type="ECO:0000259" key="7">
    <source>
        <dbReference type="PROSITE" id="PS51900"/>
    </source>
</evidence>
<protein>
    <submittedName>
        <fullName evidence="8">Tyrosine-type recombinase/integrase</fullName>
    </submittedName>
</protein>
<dbReference type="InterPro" id="IPR004107">
    <property type="entry name" value="Integrase_SAM-like_N"/>
</dbReference>
<dbReference type="Pfam" id="PF00589">
    <property type="entry name" value="Phage_integrase"/>
    <property type="match status" value="1"/>
</dbReference>
<dbReference type="InterPro" id="IPR010998">
    <property type="entry name" value="Integrase_recombinase_N"/>
</dbReference>
<keyword evidence="2" id="KW-0229">DNA integration</keyword>
<comment type="similarity">
    <text evidence="1">Belongs to the 'phage' integrase family.</text>
</comment>
<dbReference type="InterPro" id="IPR050090">
    <property type="entry name" value="Tyrosine_recombinase_XerCD"/>
</dbReference>
<keyword evidence="9" id="KW-1185">Reference proteome</keyword>
<dbReference type="SUPFAM" id="SSF47823">
    <property type="entry name" value="lambda integrase-like, N-terminal domain"/>
    <property type="match status" value="1"/>
</dbReference>
<reference evidence="8 9" key="1">
    <citation type="submission" date="2020-12" db="EMBL/GenBank/DDBJ databases">
        <authorList>
            <person name="Kusuma A.B."/>
            <person name="Nouioui I."/>
            <person name="Goodfellow M."/>
        </authorList>
    </citation>
    <scope>NUCLEOTIDE SEQUENCE [LARGE SCALE GENOMIC DNA]</scope>
    <source>
        <strain evidence="8 9">DSM 41764</strain>
    </source>
</reference>
<evidence type="ECO:0000256" key="1">
    <source>
        <dbReference type="ARBA" id="ARBA00008857"/>
    </source>
</evidence>
<evidence type="ECO:0000256" key="2">
    <source>
        <dbReference type="ARBA" id="ARBA00022908"/>
    </source>
</evidence>
<dbReference type="RefSeq" id="WP_198279438.1">
    <property type="nucleotide sequence ID" value="NZ_BAAAIF010000032.1"/>
</dbReference>
<dbReference type="InterPro" id="IPR013762">
    <property type="entry name" value="Integrase-like_cat_sf"/>
</dbReference>
<evidence type="ECO:0000256" key="4">
    <source>
        <dbReference type="ARBA" id="ARBA00023172"/>
    </source>
</evidence>
<dbReference type="InterPro" id="IPR044068">
    <property type="entry name" value="CB"/>
</dbReference>
<dbReference type="PROSITE" id="PS51898">
    <property type="entry name" value="TYR_RECOMBINASE"/>
    <property type="match status" value="1"/>
</dbReference>
<dbReference type="PANTHER" id="PTHR30349">
    <property type="entry name" value="PHAGE INTEGRASE-RELATED"/>
    <property type="match status" value="1"/>
</dbReference>
<dbReference type="EMBL" id="JAEEAQ010000313">
    <property type="protein sequence ID" value="MBI0316626.1"/>
    <property type="molecule type" value="Genomic_DNA"/>
</dbReference>
<evidence type="ECO:0000256" key="3">
    <source>
        <dbReference type="ARBA" id="ARBA00023125"/>
    </source>
</evidence>
<gene>
    <name evidence="8" type="ORF">JBF12_27290</name>
</gene>
<dbReference type="CDD" id="cd00397">
    <property type="entry name" value="DNA_BRE_C"/>
    <property type="match status" value="1"/>
</dbReference>
<evidence type="ECO:0000256" key="5">
    <source>
        <dbReference type="PROSITE-ProRule" id="PRU01248"/>
    </source>
</evidence>
<dbReference type="Gene3D" id="1.10.150.130">
    <property type="match status" value="1"/>
</dbReference>
<proteinExistence type="inferred from homology"/>
<accession>A0ABS0RGV1</accession>
<dbReference type="Proteomes" id="UP000638849">
    <property type="component" value="Unassembled WGS sequence"/>
</dbReference>
<comment type="caution">
    <text evidence="8">The sequence shown here is derived from an EMBL/GenBank/DDBJ whole genome shotgun (WGS) entry which is preliminary data.</text>
</comment>
<name>A0ABS0RGV1_9ACTN</name>
<feature type="domain" description="Tyr recombinase" evidence="6">
    <location>
        <begin position="171"/>
        <end position="459"/>
    </location>
</feature>
<organism evidence="8 9">
    <name type="scientific">Streptomyces javensis</name>
    <dbReference type="NCBI Taxonomy" id="114698"/>
    <lineage>
        <taxon>Bacteria</taxon>
        <taxon>Bacillati</taxon>
        <taxon>Actinomycetota</taxon>
        <taxon>Actinomycetes</taxon>
        <taxon>Kitasatosporales</taxon>
        <taxon>Streptomycetaceae</taxon>
        <taxon>Streptomyces</taxon>
        <taxon>Streptomyces violaceusniger group</taxon>
    </lineage>
</organism>